<evidence type="ECO:0000256" key="4">
    <source>
        <dbReference type="ARBA" id="ARBA00022989"/>
    </source>
</evidence>
<dbReference type="AlphaFoldDB" id="A0A9D5KA03"/>
<keyword evidence="4 6" id="KW-1133">Transmembrane helix</keyword>
<dbReference type="GO" id="GO:0005886">
    <property type="term" value="C:plasma membrane"/>
    <property type="evidence" value="ECO:0007669"/>
    <property type="project" value="UniProtKB-SubCell"/>
</dbReference>
<evidence type="ECO:0000256" key="2">
    <source>
        <dbReference type="ARBA" id="ARBA00022475"/>
    </source>
</evidence>
<feature type="transmembrane region" description="Helical" evidence="6">
    <location>
        <begin position="400"/>
        <end position="421"/>
    </location>
</feature>
<comment type="caution">
    <text evidence="8">The sequence shown here is derived from an EMBL/GenBank/DDBJ whole genome shotgun (WGS) entry which is preliminary data.</text>
</comment>
<dbReference type="Proteomes" id="UP000630660">
    <property type="component" value="Unassembled WGS sequence"/>
</dbReference>
<feature type="transmembrane region" description="Helical" evidence="6">
    <location>
        <begin position="460"/>
        <end position="477"/>
    </location>
</feature>
<feature type="transmembrane region" description="Helical" evidence="6">
    <location>
        <begin position="226"/>
        <end position="247"/>
    </location>
</feature>
<name>A0A9D5KA03_UNCW3</name>
<feature type="transmembrane region" description="Helical" evidence="6">
    <location>
        <begin position="9"/>
        <end position="26"/>
    </location>
</feature>
<feature type="transmembrane region" description="Helical" evidence="6">
    <location>
        <begin position="301"/>
        <end position="320"/>
    </location>
</feature>
<feature type="transmembrane region" description="Helical" evidence="6">
    <location>
        <begin position="426"/>
        <end position="445"/>
    </location>
</feature>
<feature type="domain" description="ComEC/Rec2-related protein" evidence="7">
    <location>
        <begin position="204"/>
        <end position="476"/>
    </location>
</feature>
<dbReference type="Pfam" id="PF03772">
    <property type="entry name" value="Competence"/>
    <property type="match status" value="1"/>
</dbReference>
<dbReference type="EMBL" id="WJKJ01000266">
    <property type="protein sequence ID" value="MBD3365146.1"/>
    <property type="molecule type" value="Genomic_DNA"/>
</dbReference>
<evidence type="ECO:0000313" key="8">
    <source>
        <dbReference type="EMBL" id="MBD3365146.1"/>
    </source>
</evidence>
<keyword evidence="5 6" id="KW-0472">Membrane</keyword>
<keyword evidence="3 6" id="KW-0812">Transmembrane</keyword>
<feature type="transmembrane region" description="Helical" evidence="6">
    <location>
        <begin position="489"/>
        <end position="507"/>
    </location>
</feature>
<dbReference type="Gene3D" id="3.60.15.10">
    <property type="entry name" value="Ribonuclease Z/Hydroxyacylglutathione hydrolase-like"/>
    <property type="match status" value="1"/>
</dbReference>
<evidence type="ECO:0000256" key="6">
    <source>
        <dbReference type="SAM" id="Phobius"/>
    </source>
</evidence>
<dbReference type="InterPro" id="IPR004477">
    <property type="entry name" value="ComEC_N"/>
</dbReference>
<keyword evidence="2" id="KW-1003">Cell membrane</keyword>
<evidence type="ECO:0000256" key="5">
    <source>
        <dbReference type="ARBA" id="ARBA00023136"/>
    </source>
</evidence>
<protein>
    <submittedName>
        <fullName evidence="8">DUF4131 domain-containing protein</fullName>
    </submittedName>
</protein>
<feature type="transmembrane region" description="Helical" evidence="6">
    <location>
        <begin position="32"/>
        <end position="50"/>
    </location>
</feature>
<evidence type="ECO:0000256" key="3">
    <source>
        <dbReference type="ARBA" id="ARBA00022692"/>
    </source>
</evidence>
<organism evidence="8 9">
    <name type="scientific">candidate division WOR-3 bacterium</name>
    <dbReference type="NCBI Taxonomy" id="2052148"/>
    <lineage>
        <taxon>Bacteria</taxon>
        <taxon>Bacteria division WOR-3</taxon>
    </lineage>
</organism>
<evidence type="ECO:0000259" key="7">
    <source>
        <dbReference type="Pfam" id="PF03772"/>
    </source>
</evidence>
<feature type="transmembrane region" description="Helical" evidence="6">
    <location>
        <begin position="326"/>
        <end position="345"/>
    </location>
</feature>
<comment type="subcellular location">
    <subcellularLocation>
        <location evidence="1">Cell membrane</location>
        <topology evidence="1">Multi-pass membrane protein</topology>
    </subcellularLocation>
</comment>
<sequence>MELLTGKRFLALRCAVVIGTGWVLGLLLDFSWLWWGALVAAGLSMLPTVFVSPRFLYIALFSFAVSYGQLSLPVPLPEDNYGKIIEIEANVTGSSGSYTELRITSPEEIKGRKVMCYLEEDEDLGTLLLIKGKLQKLNYPRNPGVPDRNKRLEREGFIGKVKPDKVIKQDIPGGIRKWLNDVRASVITRCKDLFGRQATLFTAILLGERADLSDEMFVNLKRTGTLHILAVSGLHVGVLVAFLFLLLRFAHVPRFLILPLLALSLVFYTALVGPRPSIIRASVMSLFIAGGFVFERKVLPLNSLAIAALVLMLAQPSQILTAGFQLSFSAAFGIILAAGFVHEVLNPPQSKKSTTRKRRLNIPKPVLKWLILPLTLSIAATLFTMPFLAFHFNEATLGPVLANIPVIPLVSLALPLGLVILIISTAWLPAAQILGYSVSALLWLLEKLLQLLPGTLWKTGPWPILLVAGLFLSALLIHSERRKRYRFKAALGVLLIGANLGVWPWALSSKKPVITFLDTSHGNVTLLESDGYNILINPGSKAEYTVPNYLHSLNIRSINYLLCLSEKAGDISGLDRITEDFNVRHVAKDSTLSPAGMIALPSCTLTYDIAREPFYTIWTDAKRIRLTSDKFHFDSTAHLNYFLNKNVQAFDSESLMFSKGMSDSGDIWIIRERGGFRLTL</sequence>
<accession>A0A9D5KA03</accession>
<dbReference type="PANTHER" id="PTHR30619:SF1">
    <property type="entry name" value="RECOMBINATION PROTEIN 2"/>
    <property type="match status" value="1"/>
</dbReference>
<evidence type="ECO:0000256" key="1">
    <source>
        <dbReference type="ARBA" id="ARBA00004651"/>
    </source>
</evidence>
<dbReference type="PANTHER" id="PTHR30619">
    <property type="entry name" value="DNA INTERNALIZATION/COMPETENCE PROTEIN COMEC/REC2"/>
    <property type="match status" value="1"/>
</dbReference>
<dbReference type="NCBIfam" id="TIGR00360">
    <property type="entry name" value="ComEC_N-term"/>
    <property type="match status" value="1"/>
</dbReference>
<gene>
    <name evidence="8" type="ORF">GF359_08015</name>
</gene>
<proteinExistence type="predicted"/>
<evidence type="ECO:0000313" key="9">
    <source>
        <dbReference type="Proteomes" id="UP000630660"/>
    </source>
</evidence>
<feature type="transmembrane region" description="Helical" evidence="6">
    <location>
        <begin position="254"/>
        <end position="271"/>
    </location>
</feature>
<feature type="transmembrane region" description="Helical" evidence="6">
    <location>
        <begin position="366"/>
        <end position="388"/>
    </location>
</feature>
<dbReference type="SUPFAM" id="SSF56281">
    <property type="entry name" value="Metallo-hydrolase/oxidoreductase"/>
    <property type="match status" value="1"/>
</dbReference>
<dbReference type="InterPro" id="IPR052159">
    <property type="entry name" value="Competence_DNA_uptake"/>
</dbReference>
<reference evidence="8" key="1">
    <citation type="submission" date="2019-11" db="EMBL/GenBank/DDBJ databases">
        <title>Microbial mats filling the niche in hypersaline microbial mats.</title>
        <authorList>
            <person name="Wong H.L."/>
            <person name="Macleod F.I."/>
            <person name="White R.A. III"/>
            <person name="Burns B.P."/>
        </authorList>
    </citation>
    <scope>NUCLEOTIDE SEQUENCE</scope>
    <source>
        <strain evidence="8">Bin_327</strain>
    </source>
</reference>
<dbReference type="InterPro" id="IPR036866">
    <property type="entry name" value="RibonucZ/Hydroxyglut_hydro"/>
</dbReference>